<evidence type="ECO:0000313" key="5">
    <source>
        <dbReference type="Proteomes" id="UP001367513"/>
    </source>
</evidence>
<gene>
    <name evidence="4" type="ORF">WG925_03840</name>
</gene>
<dbReference type="RefSeq" id="WP_346864539.1">
    <property type="nucleotide sequence ID" value="NZ_JBBPIX010000002.1"/>
</dbReference>
<name>A0ABU9A920_PSEA5</name>
<organism evidence="4 5">
    <name type="scientific">Pseudonocardia alni subsp. carboxydivorans</name>
    <dbReference type="NCBI Taxonomy" id="415010"/>
    <lineage>
        <taxon>Bacteria</taxon>
        <taxon>Bacillati</taxon>
        <taxon>Actinomycetota</taxon>
        <taxon>Actinomycetes</taxon>
        <taxon>Pseudonocardiales</taxon>
        <taxon>Pseudonocardiaceae</taxon>
        <taxon>Pseudonocardia</taxon>
    </lineage>
</organism>
<feature type="domain" description="DUF4232" evidence="3">
    <location>
        <begin position="62"/>
        <end position="194"/>
    </location>
</feature>
<keyword evidence="5" id="KW-1185">Reference proteome</keyword>
<dbReference type="EMBL" id="JBBPIX010000002">
    <property type="protein sequence ID" value="MEK6462864.1"/>
    <property type="molecule type" value="Genomic_DNA"/>
</dbReference>
<feature type="compositionally biased region" description="Pro residues" evidence="1">
    <location>
        <begin position="27"/>
        <end position="46"/>
    </location>
</feature>
<feature type="region of interest" description="Disordered" evidence="1">
    <location>
        <begin position="160"/>
        <end position="197"/>
    </location>
</feature>
<feature type="compositionally biased region" description="Low complexity" evidence="1">
    <location>
        <begin position="47"/>
        <end position="66"/>
    </location>
</feature>
<proteinExistence type="predicted"/>
<evidence type="ECO:0000259" key="3">
    <source>
        <dbReference type="Pfam" id="PF14016"/>
    </source>
</evidence>
<comment type="caution">
    <text evidence="4">The sequence shown here is derived from an EMBL/GenBank/DDBJ whole genome shotgun (WGS) entry which is preliminary data.</text>
</comment>
<evidence type="ECO:0000256" key="2">
    <source>
        <dbReference type="SAM" id="SignalP"/>
    </source>
</evidence>
<feature type="signal peptide" evidence="2">
    <location>
        <begin position="1"/>
        <end position="23"/>
    </location>
</feature>
<protein>
    <submittedName>
        <fullName evidence="4">DUF4232 domain-containing protein</fullName>
    </submittedName>
</protein>
<evidence type="ECO:0000256" key="1">
    <source>
        <dbReference type="SAM" id="MobiDB-lite"/>
    </source>
</evidence>
<reference evidence="4 5" key="1">
    <citation type="submission" date="2024-03" db="EMBL/GenBank/DDBJ databases">
        <title>Draft genome sequence of Pseudonocardia carboxydivorans JCM 14827.</title>
        <authorList>
            <person name="Duangmal K."/>
        </authorList>
    </citation>
    <scope>NUCLEOTIDE SEQUENCE [LARGE SCALE GENOMIC DNA]</scope>
    <source>
        <strain evidence="4 5">JCM 14827</strain>
    </source>
</reference>
<dbReference type="Pfam" id="PF14016">
    <property type="entry name" value="DUF4232"/>
    <property type="match status" value="1"/>
</dbReference>
<dbReference type="InterPro" id="IPR025326">
    <property type="entry name" value="DUF4232"/>
</dbReference>
<evidence type="ECO:0000313" key="4">
    <source>
        <dbReference type="EMBL" id="MEK6462864.1"/>
    </source>
</evidence>
<dbReference type="Proteomes" id="UP001367513">
    <property type="component" value="Unassembled WGS sequence"/>
</dbReference>
<keyword evidence="2" id="KW-0732">Signal</keyword>
<feature type="region of interest" description="Disordered" evidence="1">
    <location>
        <begin position="25"/>
        <end position="73"/>
    </location>
</feature>
<accession>A0ABU9A920</accession>
<feature type="chain" id="PRO_5046670067" evidence="2">
    <location>
        <begin position="24"/>
        <end position="197"/>
    </location>
</feature>
<dbReference type="PROSITE" id="PS51257">
    <property type="entry name" value="PROKAR_LIPOPROTEIN"/>
    <property type="match status" value="1"/>
</dbReference>
<sequence>MVGPREAGVGAALLLLLAGCGTAGPGVPAPRPPAPAPAAATTPPPATTASAPADDGGPAGPCTGDTLDVSATAPRTDGPVAVADLVFRNTGSAPCVLDGYPGVAFVAGNEGTRVGPRAAIDGPRARVRLAPGAAATAPLRVRATTSYPEADCVPEQARGLRVAPPGGSGGTFVPRPGPVCSADPAPPQATVGSVAAR</sequence>